<dbReference type="EMBL" id="JAMKFB020000019">
    <property type="protein sequence ID" value="KAL0166222.1"/>
    <property type="molecule type" value="Genomic_DNA"/>
</dbReference>
<dbReference type="AlphaFoldDB" id="A0ABD0NWU2"/>
<reference evidence="1 2" key="1">
    <citation type="submission" date="2024-05" db="EMBL/GenBank/DDBJ databases">
        <title>Genome sequencing and assembly of Indian major carp, Cirrhinus mrigala (Hamilton, 1822).</title>
        <authorList>
            <person name="Mohindra V."/>
            <person name="Chowdhury L.M."/>
            <person name="Lal K."/>
            <person name="Jena J.K."/>
        </authorList>
    </citation>
    <scope>NUCLEOTIDE SEQUENCE [LARGE SCALE GENOMIC DNA]</scope>
    <source>
        <strain evidence="1">CM1030</strain>
        <tissue evidence="1">Blood</tissue>
    </source>
</reference>
<comment type="caution">
    <text evidence="1">The sequence shown here is derived from an EMBL/GenBank/DDBJ whole genome shotgun (WGS) entry which is preliminary data.</text>
</comment>
<sequence>PAHTMPACPESVPVMAALPQPAHKMAAIPEPVHKMAAIPEPVHKMAAIPEPVHKSLINSSTRIISSKSDLAMSAAPKANQVMADLSVS</sequence>
<protein>
    <submittedName>
        <fullName evidence="1">Uncharacterized protein</fullName>
    </submittedName>
</protein>
<keyword evidence="2" id="KW-1185">Reference proteome</keyword>
<evidence type="ECO:0000313" key="1">
    <source>
        <dbReference type="EMBL" id="KAL0166222.1"/>
    </source>
</evidence>
<evidence type="ECO:0000313" key="2">
    <source>
        <dbReference type="Proteomes" id="UP001529510"/>
    </source>
</evidence>
<feature type="non-terminal residue" evidence="1">
    <location>
        <position position="1"/>
    </location>
</feature>
<feature type="non-terminal residue" evidence="1">
    <location>
        <position position="88"/>
    </location>
</feature>
<proteinExistence type="predicted"/>
<organism evidence="1 2">
    <name type="scientific">Cirrhinus mrigala</name>
    <name type="common">Mrigala</name>
    <dbReference type="NCBI Taxonomy" id="683832"/>
    <lineage>
        <taxon>Eukaryota</taxon>
        <taxon>Metazoa</taxon>
        <taxon>Chordata</taxon>
        <taxon>Craniata</taxon>
        <taxon>Vertebrata</taxon>
        <taxon>Euteleostomi</taxon>
        <taxon>Actinopterygii</taxon>
        <taxon>Neopterygii</taxon>
        <taxon>Teleostei</taxon>
        <taxon>Ostariophysi</taxon>
        <taxon>Cypriniformes</taxon>
        <taxon>Cyprinidae</taxon>
        <taxon>Labeoninae</taxon>
        <taxon>Labeonini</taxon>
        <taxon>Cirrhinus</taxon>
    </lineage>
</organism>
<dbReference type="Proteomes" id="UP001529510">
    <property type="component" value="Unassembled WGS sequence"/>
</dbReference>
<accession>A0ABD0NWU2</accession>
<gene>
    <name evidence="1" type="ORF">M9458_038066</name>
</gene>
<name>A0ABD0NWU2_CIRMR</name>